<dbReference type="Proteomes" id="UP000608850">
    <property type="component" value="Unassembled WGS sequence"/>
</dbReference>
<dbReference type="RefSeq" id="WP_188877388.1">
    <property type="nucleotide sequence ID" value="NZ_BMOQ01000003.1"/>
</dbReference>
<reference evidence="2 3" key="1">
    <citation type="journal article" date="2019" name="Int. J. Syst. Evol. Microbiol.">
        <title>The Global Catalogue of Microorganisms (GCM) 10K type strain sequencing project: providing services to taxonomists for standard genome sequencing and annotation.</title>
        <authorList>
            <consortium name="The Broad Institute Genomics Platform"/>
            <consortium name="The Broad Institute Genome Sequencing Center for Infectious Disease"/>
            <person name="Wu L."/>
            <person name="Ma J."/>
        </authorList>
    </citation>
    <scope>NUCLEOTIDE SEQUENCE [LARGE SCALE GENOMIC DNA]</scope>
    <source>
        <strain evidence="2 3">JCM 16331</strain>
    </source>
</reference>
<dbReference type="OrthoDB" id="214113at2157"/>
<feature type="transmembrane region" description="Helical" evidence="1">
    <location>
        <begin position="43"/>
        <end position="67"/>
    </location>
</feature>
<proteinExistence type="predicted"/>
<sequence length="154" mass="16792">MGYRDRLARTLLDESWAYGYTLTIWGAGAFLIAEFGVPTHLDVLGYVTGSLVGFAALTWYGFGGFLVRVERDSRDVRSAVEMVHLFATFCNLLGALAAIRLVDAFPVPEPVVFSAVGCWATVGYSLLLLVEEYVGERWIDGDATQSEGNDGGKK</sequence>
<keyword evidence="1" id="KW-0472">Membrane</keyword>
<protein>
    <submittedName>
        <fullName evidence="2">Uncharacterized protein</fullName>
    </submittedName>
</protein>
<dbReference type="AlphaFoldDB" id="A0A830G9Q1"/>
<comment type="caution">
    <text evidence="2">The sequence shown here is derived from an EMBL/GenBank/DDBJ whole genome shotgun (WGS) entry which is preliminary data.</text>
</comment>
<keyword evidence="1" id="KW-1133">Transmembrane helix</keyword>
<evidence type="ECO:0000313" key="2">
    <source>
        <dbReference type="EMBL" id="GGN11337.1"/>
    </source>
</evidence>
<feature type="transmembrane region" description="Helical" evidence="1">
    <location>
        <begin position="16"/>
        <end position="37"/>
    </location>
</feature>
<organism evidence="2 3">
    <name type="scientific">Halarchaeum nitratireducens</name>
    <dbReference type="NCBI Taxonomy" id="489913"/>
    <lineage>
        <taxon>Archaea</taxon>
        <taxon>Methanobacteriati</taxon>
        <taxon>Methanobacteriota</taxon>
        <taxon>Stenosarchaea group</taxon>
        <taxon>Halobacteria</taxon>
        <taxon>Halobacteriales</taxon>
        <taxon>Halobacteriaceae</taxon>
    </lineage>
</organism>
<evidence type="ECO:0000256" key="1">
    <source>
        <dbReference type="SAM" id="Phobius"/>
    </source>
</evidence>
<gene>
    <name evidence="2" type="ORF">GCM10009021_09110</name>
</gene>
<evidence type="ECO:0000313" key="3">
    <source>
        <dbReference type="Proteomes" id="UP000608850"/>
    </source>
</evidence>
<dbReference type="EMBL" id="BMOQ01000003">
    <property type="protein sequence ID" value="GGN11337.1"/>
    <property type="molecule type" value="Genomic_DNA"/>
</dbReference>
<feature type="transmembrane region" description="Helical" evidence="1">
    <location>
        <begin position="111"/>
        <end position="130"/>
    </location>
</feature>
<keyword evidence="1" id="KW-0812">Transmembrane</keyword>
<accession>A0A830G9Q1</accession>
<name>A0A830G9Q1_9EURY</name>
<feature type="transmembrane region" description="Helical" evidence="1">
    <location>
        <begin position="79"/>
        <end position="99"/>
    </location>
</feature>
<keyword evidence="3" id="KW-1185">Reference proteome</keyword>